<keyword evidence="2 7" id="KW-0813">Transport</keyword>
<dbReference type="InterPro" id="IPR000515">
    <property type="entry name" value="MetI-like"/>
</dbReference>
<dbReference type="AlphaFoldDB" id="A0A367F318"/>
<organism evidence="9 10">
    <name type="scientific">Streptomyces reniochalinae</name>
    <dbReference type="NCBI Taxonomy" id="2250578"/>
    <lineage>
        <taxon>Bacteria</taxon>
        <taxon>Bacillati</taxon>
        <taxon>Actinomycetota</taxon>
        <taxon>Actinomycetes</taxon>
        <taxon>Kitasatosporales</taxon>
        <taxon>Streptomycetaceae</taxon>
        <taxon>Streptomyces</taxon>
    </lineage>
</organism>
<keyword evidence="10" id="KW-1185">Reference proteome</keyword>
<dbReference type="PANTHER" id="PTHR43744:SF4">
    <property type="entry name" value="OSMOPROTECTIVE COMPOUNDS UPTAKE PERMEASE PROTEIN GGTD"/>
    <property type="match status" value="1"/>
</dbReference>
<keyword evidence="6 7" id="KW-0472">Membrane</keyword>
<dbReference type="GO" id="GO:0055085">
    <property type="term" value="P:transmembrane transport"/>
    <property type="evidence" value="ECO:0007669"/>
    <property type="project" value="InterPro"/>
</dbReference>
<gene>
    <name evidence="9" type="ORF">DQ392_02585</name>
</gene>
<evidence type="ECO:0000256" key="5">
    <source>
        <dbReference type="ARBA" id="ARBA00022989"/>
    </source>
</evidence>
<feature type="transmembrane region" description="Helical" evidence="7">
    <location>
        <begin position="120"/>
        <end position="141"/>
    </location>
</feature>
<evidence type="ECO:0000256" key="3">
    <source>
        <dbReference type="ARBA" id="ARBA00022475"/>
    </source>
</evidence>
<keyword evidence="3" id="KW-1003">Cell membrane</keyword>
<evidence type="ECO:0000256" key="1">
    <source>
        <dbReference type="ARBA" id="ARBA00004651"/>
    </source>
</evidence>
<protein>
    <submittedName>
        <fullName evidence="9">Carbohydrate ABC transporter permease</fullName>
    </submittedName>
</protein>
<sequence>MAQRVAALTGHWAVRFALVVIGLFWLLPTAGLLSSSLRDPADISISGWWNVFDLNGSFPWILDTDQLTWSNYDALFANEQVMESLWTTVLITVPATVLVVVIGALAGYAFAWMDFPGRDWWFLLVVGLLVVPVQVALVPVAKLFNTLGIFETTAGVVLFHTAFGLPFAIFLLRNFFAEIPRELLEAARLDGAGELRLFTRVVMPLGGPAIASLGIFQFLWVWNDMLVALIFADSTNPPITVALQQQMRQFGNNIDVLAPGAFISMLIPLAVFFAFQRQFVSGVMAGAVK</sequence>
<evidence type="ECO:0000313" key="10">
    <source>
        <dbReference type="Proteomes" id="UP000253507"/>
    </source>
</evidence>
<dbReference type="Gene3D" id="1.10.3720.10">
    <property type="entry name" value="MetI-like"/>
    <property type="match status" value="1"/>
</dbReference>
<feature type="transmembrane region" description="Helical" evidence="7">
    <location>
        <begin position="256"/>
        <end position="275"/>
    </location>
</feature>
<name>A0A367F318_9ACTN</name>
<keyword evidence="4 7" id="KW-0812">Transmembrane</keyword>
<evidence type="ECO:0000256" key="7">
    <source>
        <dbReference type="RuleBase" id="RU363032"/>
    </source>
</evidence>
<evidence type="ECO:0000256" key="2">
    <source>
        <dbReference type="ARBA" id="ARBA00022448"/>
    </source>
</evidence>
<dbReference type="CDD" id="cd06261">
    <property type="entry name" value="TM_PBP2"/>
    <property type="match status" value="1"/>
</dbReference>
<dbReference type="SUPFAM" id="SSF161098">
    <property type="entry name" value="MetI-like"/>
    <property type="match status" value="1"/>
</dbReference>
<dbReference type="Pfam" id="PF00528">
    <property type="entry name" value="BPD_transp_1"/>
    <property type="match status" value="1"/>
</dbReference>
<dbReference type="PROSITE" id="PS50928">
    <property type="entry name" value="ABC_TM1"/>
    <property type="match status" value="1"/>
</dbReference>
<feature type="transmembrane region" description="Helical" evidence="7">
    <location>
        <begin position="153"/>
        <end position="176"/>
    </location>
</feature>
<feature type="transmembrane region" description="Helical" evidence="7">
    <location>
        <begin position="12"/>
        <end position="33"/>
    </location>
</feature>
<proteinExistence type="inferred from homology"/>
<keyword evidence="5 7" id="KW-1133">Transmembrane helix</keyword>
<feature type="transmembrane region" description="Helical" evidence="7">
    <location>
        <begin position="197"/>
        <end position="222"/>
    </location>
</feature>
<evidence type="ECO:0000259" key="8">
    <source>
        <dbReference type="PROSITE" id="PS50928"/>
    </source>
</evidence>
<evidence type="ECO:0000313" key="9">
    <source>
        <dbReference type="EMBL" id="RCG24661.1"/>
    </source>
</evidence>
<accession>A0A367F318</accession>
<reference evidence="9 10" key="1">
    <citation type="submission" date="2018-06" db="EMBL/GenBank/DDBJ databases">
        <title>Streptomyces reniochalinae sp. nov. and Streptomyces diacarnus sp. nov. from marine sponges.</title>
        <authorList>
            <person name="Li L."/>
        </authorList>
    </citation>
    <scope>NUCLEOTIDE SEQUENCE [LARGE SCALE GENOMIC DNA]</scope>
    <source>
        <strain evidence="9 10">LHW50302</strain>
    </source>
</reference>
<dbReference type="OrthoDB" id="9794684at2"/>
<feature type="domain" description="ABC transmembrane type-1" evidence="8">
    <location>
        <begin position="85"/>
        <end position="275"/>
    </location>
</feature>
<dbReference type="EMBL" id="QOIM01000020">
    <property type="protein sequence ID" value="RCG24661.1"/>
    <property type="molecule type" value="Genomic_DNA"/>
</dbReference>
<comment type="caution">
    <text evidence="9">The sequence shown here is derived from an EMBL/GenBank/DDBJ whole genome shotgun (WGS) entry which is preliminary data.</text>
</comment>
<evidence type="ECO:0000256" key="4">
    <source>
        <dbReference type="ARBA" id="ARBA00022692"/>
    </source>
</evidence>
<dbReference type="GO" id="GO:0005886">
    <property type="term" value="C:plasma membrane"/>
    <property type="evidence" value="ECO:0007669"/>
    <property type="project" value="UniProtKB-SubCell"/>
</dbReference>
<dbReference type="Proteomes" id="UP000253507">
    <property type="component" value="Unassembled WGS sequence"/>
</dbReference>
<evidence type="ECO:0000256" key="6">
    <source>
        <dbReference type="ARBA" id="ARBA00023136"/>
    </source>
</evidence>
<comment type="similarity">
    <text evidence="7">Belongs to the binding-protein-dependent transport system permease family.</text>
</comment>
<dbReference type="PANTHER" id="PTHR43744">
    <property type="entry name" value="ABC TRANSPORTER PERMEASE PROTEIN MG189-RELATED-RELATED"/>
    <property type="match status" value="1"/>
</dbReference>
<comment type="subcellular location">
    <subcellularLocation>
        <location evidence="1 7">Cell membrane</location>
        <topology evidence="1 7">Multi-pass membrane protein</topology>
    </subcellularLocation>
</comment>
<feature type="transmembrane region" description="Helical" evidence="7">
    <location>
        <begin position="85"/>
        <end position="108"/>
    </location>
</feature>
<dbReference type="InterPro" id="IPR035906">
    <property type="entry name" value="MetI-like_sf"/>
</dbReference>